<evidence type="ECO:0000256" key="1">
    <source>
        <dbReference type="PROSITE-ProRule" id="PRU00047"/>
    </source>
</evidence>
<keyword evidence="1" id="KW-0863">Zinc-finger</keyword>
<sequence>MDNPGDYSDEKIKEDEISEFEDNDEEIWNEFCPRIKVLPEDKIEWCKPWRKSLIIRLIRKRVGIPFLRSRIERLWRLKGNLELIDLENDCFLAKLGDPRDYEFALHGGPWIVVEHYLTVQLWKPNFTLYDEKVKRLAVWRVERAKFVGVCAEIDIRMRLIAKVRVGRRIFGVEYEGMNMICFDCGRYGHKREDCPLLKEKEKNENDHAPFMENLVEDLKKKEDEKKNQEVREVREGENFEPWMMVPKKQRFGNQGRYKTADRKLFRGGKEVKRLWIKMVDPDLICWIIGEKSVATTNAGGGIGEDHGREEEEGKKKKSTVRCFTLGSAHLGGSGSVDGSSAADEERFWIDFF</sequence>
<dbReference type="Proteomes" id="UP000634136">
    <property type="component" value="Unassembled WGS sequence"/>
</dbReference>
<dbReference type="PROSITE" id="PS50158">
    <property type="entry name" value="ZF_CCHC"/>
    <property type="match status" value="1"/>
</dbReference>
<dbReference type="InterPro" id="IPR001878">
    <property type="entry name" value="Znf_CCHC"/>
</dbReference>
<evidence type="ECO:0000259" key="2">
    <source>
        <dbReference type="PROSITE" id="PS50158"/>
    </source>
</evidence>
<dbReference type="PANTHER" id="PTHR31286:SF99">
    <property type="entry name" value="DUF4283 DOMAIN-CONTAINING PROTEIN"/>
    <property type="match status" value="1"/>
</dbReference>
<gene>
    <name evidence="3" type="ORF">G2W53_041189</name>
</gene>
<dbReference type="PANTHER" id="PTHR31286">
    <property type="entry name" value="GLYCINE-RICH CELL WALL STRUCTURAL PROTEIN 1.8-LIKE"/>
    <property type="match status" value="1"/>
</dbReference>
<dbReference type="SUPFAM" id="SSF57756">
    <property type="entry name" value="Retrovirus zinc finger-like domains"/>
    <property type="match status" value="1"/>
</dbReference>
<dbReference type="AlphaFoldDB" id="A0A834SH09"/>
<comment type="caution">
    <text evidence="3">The sequence shown here is derived from an EMBL/GenBank/DDBJ whole genome shotgun (WGS) entry which is preliminary data.</text>
</comment>
<evidence type="ECO:0000313" key="3">
    <source>
        <dbReference type="EMBL" id="KAF7802078.1"/>
    </source>
</evidence>
<organism evidence="3 4">
    <name type="scientific">Senna tora</name>
    <dbReference type="NCBI Taxonomy" id="362788"/>
    <lineage>
        <taxon>Eukaryota</taxon>
        <taxon>Viridiplantae</taxon>
        <taxon>Streptophyta</taxon>
        <taxon>Embryophyta</taxon>
        <taxon>Tracheophyta</taxon>
        <taxon>Spermatophyta</taxon>
        <taxon>Magnoliopsida</taxon>
        <taxon>eudicotyledons</taxon>
        <taxon>Gunneridae</taxon>
        <taxon>Pentapetalae</taxon>
        <taxon>rosids</taxon>
        <taxon>fabids</taxon>
        <taxon>Fabales</taxon>
        <taxon>Fabaceae</taxon>
        <taxon>Caesalpinioideae</taxon>
        <taxon>Cassia clade</taxon>
        <taxon>Senna</taxon>
    </lineage>
</organism>
<name>A0A834SH09_9FABA</name>
<keyword evidence="4" id="KW-1185">Reference proteome</keyword>
<protein>
    <submittedName>
        <fullName evidence="3">Retrovirus-related Pol polyprotein LINE-1</fullName>
    </submittedName>
</protein>
<feature type="domain" description="CCHC-type" evidence="2">
    <location>
        <begin position="181"/>
        <end position="195"/>
    </location>
</feature>
<keyword evidence="1" id="KW-0862">Zinc</keyword>
<evidence type="ECO:0000313" key="4">
    <source>
        <dbReference type="Proteomes" id="UP000634136"/>
    </source>
</evidence>
<reference evidence="3" key="1">
    <citation type="submission" date="2020-09" db="EMBL/GenBank/DDBJ databases">
        <title>Genome-Enabled Discovery of Anthraquinone Biosynthesis in Senna tora.</title>
        <authorList>
            <person name="Kang S.-H."/>
            <person name="Pandey R.P."/>
            <person name="Lee C.-M."/>
            <person name="Sim J.-S."/>
            <person name="Jeong J.-T."/>
            <person name="Choi B.-S."/>
            <person name="Jung M."/>
            <person name="Ginzburg D."/>
            <person name="Zhao K."/>
            <person name="Won S.Y."/>
            <person name="Oh T.-J."/>
            <person name="Yu Y."/>
            <person name="Kim N.-H."/>
            <person name="Lee O.R."/>
            <person name="Lee T.-H."/>
            <person name="Bashyal P."/>
            <person name="Kim T.-S."/>
            <person name="Lee W.-H."/>
            <person name="Kawkins C."/>
            <person name="Kim C.-K."/>
            <person name="Kim J.S."/>
            <person name="Ahn B.O."/>
            <person name="Rhee S.Y."/>
            <person name="Sohng J.K."/>
        </authorList>
    </citation>
    <scope>NUCLEOTIDE SEQUENCE</scope>
    <source>
        <tissue evidence="3">Leaf</tissue>
    </source>
</reference>
<accession>A0A834SH09</accession>
<proteinExistence type="predicted"/>
<dbReference type="OrthoDB" id="1001863at2759"/>
<dbReference type="InterPro" id="IPR040256">
    <property type="entry name" value="At4g02000-like"/>
</dbReference>
<dbReference type="InterPro" id="IPR025558">
    <property type="entry name" value="DUF4283"/>
</dbReference>
<dbReference type="GO" id="GO:0008270">
    <property type="term" value="F:zinc ion binding"/>
    <property type="evidence" value="ECO:0007669"/>
    <property type="project" value="UniProtKB-KW"/>
</dbReference>
<dbReference type="GO" id="GO:0003676">
    <property type="term" value="F:nucleic acid binding"/>
    <property type="evidence" value="ECO:0007669"/>
    <property type="project" value="InterPro"/>
</dbReference>
<keyword evidence="1" id="KW-0479">Metal-binding</keyword>
<dbReference type="EMBL" id="JAAIUW010000013">
    <property type="protein sequence ID" value="KAF7802078.1"/>
    <property type="molecule type" value="Genomic_DNA"/>
</dbReference>
<dbReference type="Pfam" id="PF14111">
    <property type="entry name" value="DUF4283"/>
    <property type="match status" value="1"/>
</dbReference>
<dbReference type="InterPro" id="IPR036875">
    <property type="entry name" value="Znf_CCHC_sf"/>
</dbReference>